<sequence>MKKYKIIILMGIMLLSLLIVSCKSNNKENDTANDNTYKLTKNMIKNDVDELLGEPKEDIGSGLSVYIYRIDDVTILTSYDSEERLISATLQKNDGTEEQLIE</sequence>
<dbReference type="EMBL" id="WAGX01000005">
    <property type="protein sequence ID" value="KAB1438690.1"/>
    <property type="molecule type" value="Genomic_DNA"/>
</dbReference>
<reference evidence="1 2" key="2">
    <citation type="submission" date="2020-02" db="EMBL/GenBank/DDBJ databases">
        <title>Candidatus Galacturonibacter soehngenii shows hetero-acetogenic catabolism of galacturonic acid but lacks a canonical carbon monoxide dehydrogenase/acetyl-CoA synthase complex.</title>
        <authorList>
            <person name="Diender M."/>
            <person name="Stouten G.R."/>
            <person name="Petersen J.F."/>
            <person name="Nielsen P.H."/>
            <person name="Dueholm M.S."/>
            <person name="Pronk J.T."/>
            <person name="Van Loosdrecht M.C.M."/>
        </authorList>
    </citation>
    <scope>NUCLEOTIDE SEQUENCE [LARGE SCALE GENOMIC DNA]</scope>
    <source>
        <strain evidence="1">GalUA</strain>
    </source>
</reference>
<evidence type="ECO:0008006" key="3">
    <source>
        <dbReference type="Google" id="ProtNLM"/>
    </source>
</evidence>
<organism evidence="1 2">
    <name type="scientific">Candidatus Galacturonatibacter soehngenii</name>
    <dbReference type="NCBI Taxonomy" id="2307010"/>
    <lineage>
        <taxon>Bacteria</taxon>
        <taxon>Bacillati</taxon>
        <taxon>Bacillota</taxon>
        <taxon>Clostridia</taxon>
        <taxon>Lachnospirales</taxon>
        <taxon>Lachnospiraceae</taxon>
        <taxon>Candidatus Galacturonatibacter</taxon>
    </lineage>
</organism>
<gene>
    <name evidence="1" type="ORF">F7O84_14290</name>
</gene>
<evidence type="ECO:0000313" key="1">
    <source>
        <dbReference type="EMBL" id="KAB1438690.1"/>
    </source>
</evidence>
<dbReference type="Proteomes" id="UP000461768">
    <property type="component" value="Unassembled WGS sequence"/>
</dbReference>
<evidence type="ECO:0000313" key="2">
    <source>
        <dbReference type="Proteomes" id="UP000461768"/>
    </source>
</evidence>
<dbReference type="PROSITE" id="PS51257">
    <property type="entry name" value="PROKAR_LIPOPROTEIN"/>
    <property type="match status" value="1"/>
</dbReference>
<dbReference type="RefSeq" id="WP_151146548.1">
    <property type="nucleotide sequence ID" value="NZ_WAGX01000005.1"/>
</dbReference>
<reference evidence="1 2" key="1">
    <citation type="submission" date="2019-09" db="EMBL/GenBank/DDBJ databases">
        <authorList>
            <person name="Valk L.C."/>
        </authorList>
    </citation>
    <scope>NUCLEOTIDE SEQUENCE [LARGE SCALE GENOMIC DNA]</scope>
    <source>
        <strain evidence="1">GalUA</strain>
    </source>
</reference>
<keyword evidence="2" id="KW-1185">Reference proteome</keyword>
<dbReference type="AlphaFoldDB" id="A0A7V7UCD3"/>
<name>A0A7V7UCD3_9FIRM</name>
<comment type="caution">
    <text evidence="1">The sequence shown here is derived from an EMBL/GenBank/DDBJ whole genome shotgun (WGS) entry which is preliminary data.</text>
</comment>
<protein>
    <recommendedName>
        <fullName evidence="3">Outer membrane protein assembly factor BamE</fullName>
    </recommendedName>
</protein>
<proteinExistence type="predicted"/>
<accession>A0A7V7UCD3</accession>